<keyword evidence="2" id="KW-0539">Nucleus</keyword>
<dbReference type="GO" id="GO:0001228">
    <property type="term" value="F:DNA-binding transcription activator activity, RNA polymerase II-specific"/>
    <property type="evidence" value="ECO:0007669"/>
    <property type="project" value="TreeGrafter"/>
</dbReference>
<sequence>MVKFTFKPFKPFKGQKEASDSASAEEPRNPHQKRREQVRKAQKSHRERKEAYVKSLETEVVQLRANEGKLFQETKKLYAEINVMRALLVRNGIPIPSGLPLSPRDHEKGVEEGWGRDVETGGREGEGGGVFEFSVAEKMTTQSHERIVVRRQTRKRSNGWSNTAPGSDHSRTRSTPSPPGVLTPPVPLPTTFDTILSSSPSPLVSTQDPTAVGMDFILSLEAPCLGHIPHAPSTSTASPSGHALMASATLLHLHLHQDHDHPPASHSRPSTWTVPESGVQRLLELARNIPLDGEVTPVQAWAYIRQHAQFGRLRVERVEEMKKGLLGWVKCYGFGGVVPLDAFEGVVGVGFEGVERER</sequence>
<name>A0A9P4UEN7_9PLEO</name>
<dbReference type="OrthoDB" id="2590011at2759"/>
<feature type="compositionally biased region" description="Pro residues" evidence="3">
    <location>
        <begin position="176"/>
        <end position="186"/>
    </location>
</feature>
<protein>
    <recommendedName>
        <fullName evidence="4">BZIP domain-containing protein</fullName>
    </recommendedName>
</protein>
<dbReference type="InterPro" id="IPR050936">
    <property type="entry name" value="AP-1-like"/>
</dbReference>
<dbReference type="PANTHER" id="PTHR40621">
    <property type="entry name" value="TRANSCRIPTION FACTOR KAPC-RELATED"/>
    <property type="match status" value="1"/>
</dbReference>
<feature type="region of interest" description="Disordered" evidence="3">
    <location>
        <begin position="149"/>
        <end position="186"/>
    </location>
</feature>
<feature type="compositionally biased region" description="Low complexity" evidence="3">
    <location>
        <begin position="1"/>
        <end position="12"/>
    </location>
</feature>
<organism evidence="5 6">
    <name type="scientific">Karstenula rhodostoma CBS 690.94</name>
    <dbReference type="NCBI Taxonomy" id="1392251"/>
    <lineage>
        <taxon>Eukaryota</taxon>
        <taxon>Fungi</taxon>
        <taxon>Dikarya</taxon>
        <taxon>Ascomycota</taxon>
        <taxon>Pezizomycotina</taxon>
        <taxon>Dothideomycetes</taxon>
        <taxon>Pleosporomycetidae</taxon>
        <taxon>Pleosporales</taxon>
        <taxon>Massarineae</taxon>
        <taxon>Didymosphaeriaceae</taxon>
        <taxon>Karstenula</taxon>
    </lineage>
</organism>
<evidence type="ECO:0000259" key="4">
    <source>
        <dbReference type="PROSITE" id="PS50217"/>
    </source>
</evidence>
<evidence type="ECO:0000256" key="3">
    <source>
        <dbReference type="SAM" id="MobiDB-lite"/>
    </source>
</evidence>
<dbReference type="InterPro" id="IPR004827">
    <property type="entry name" value="bZIP"/>
</dbReference>
<feature type="compositionally biased region" description="Basic and acidic residues" evidence="3">
    <location>
        <begin position="14"/>
        <end position="29"/>
    </location>
</feature>
<dbReference type="EMBL" id="MU001498">
    <property type="protein sequence ID" value="KAF2446633.1"/>
    <property type="molecule type" value="Genomic_DNA"/>
</dbReference>
<evidence type="ECO:0000256" key="1">
    <source>
        <dbReference type="ARBA" id="ARBA00004123"/>
    </source>
</evidence>
<dbReference type="PANTHER" id="PTHR40621:SF6">
    <property type="entry name" value="AP-1-LIKE TRANSCRIPTION FACTOR YAP1-RELATED"/>
    <property type="match status" value="1"/>
</dbReference>
<evidence type="ECO:0000256" key="2">
    <source>
        <dbReference type="ARBA" id="ARBA00023242"/>
    </source>
</evidence>
<feature type="domain" description="BZIP" evidence="4">
    <location>
        <begin position="28"/>
        <end position="91"/>
    </location>
</feature>
<dbReference type="GO" id="GO:0000976">
    <property type="term" value="F:transcription cis-regulatory region binding"/>
    <property type="evidence" value="ECO:0007669"/>
    <property type="project" value="InterPro"/>
</dbReference>
<dbReference type="AlphaFoldDB" id="A0A9P4UEN7"/>
<dbReference type="Gene3D" id="1.20.5.170">
    <property type="match status" value="1"/>
</dbReference>
<keyword evidence="6" id="KW-1185">Reference proteome</keyword>
<feature type="compositionally biased region" description="Basic residues" evidence="3">
    <location>
        <begin position="30"/>
        <end position="46"/>
    </location>
</feature>
<dbReference type="Pfam" id="PF00170">
    <property type="entry name" value="bZIP_1"/>
    <property type="match status" value="1"/>
</dbReference>
<feature type="region of interest" description="Disordered" evidence="3">
    <location>
        <begin position="100"/>
        <end position="128"/>
    </location>
</feature>
<dbReference type="PROSITE" id="PS50217">
    <property type="entry name" value="BZIP"/>
    <property type="match status" value="1"/>
</dbReference>
<dbReference type="GO" id="GO:0090575">
    <property type="term" value="C:RNA polymerase II transcription regulator complex"/>
    <property type="evidence" value="ECO:0007669"/>
    <property type="project" value="TreeGrafter"/>
</dbReference>
<dbReference type="Proteomes" id="UP000799764">
    <property type="component" value="Unassembled WGS sequence"/>
</dbReference>
<accession>A0A9P4UEN7</accession>
<proteinExistence type="predicted"/>
<comment type="caution">
    <text evidence="5">The sequence shown here is derived from an EMBL/GenBank/DDBJ whole genome shotgun (WGS) entry which is preliminary data.</text>
</comment>
<gene>
    <name evidence="5" type="ORF">P171DRAFT_462849</name>
</gene>
<feature type="region of interest" description="Disordered" evidence="3">
    <location>
        <begin position="1"/>
        <end position="51"/>
    </location>
</feature>
<feature type="compositionally biased region" description="Basic and acidic residues" evidence="3">
    <location>
        <begin position="103"/>
        <end position="126"/>
    </location>
</feature>
<evidence type="ECO:0000313" key="6">
    <source>
        <dbReference type="Proteomes" id="UP000799764"/>
    </source>
</evidence>
<dbReference type="CDD" id="cd14688">
    <property type="entry name" value="bZIP_YAP"/>
    <property type="match status" value="1"/>
</dbReference>
<dbReference type="SUPFAM" id="SSF57959">
    <property type="entry name" value="Leucine zipper domain"/>
    <property type="match status" value="1"/>
</dbReference>
<reference evidence="5" key="1">
    <citation type="journal article" date="2020" name="Stud. Mycol.">
        <title>101 Dothideomycetes genomes: a test case for predicting lifestyles and emergence of pathogens.</title>
        <authorList>
            <person name="Haridas S."/>
            <person name="Albert R."/>
            <person name="Binder M."/>
            <person name="Bloem J."/>
            <person name="Labutti K."/>
            <person name="Salamov A."/>
            <person name="Andreopoulos B."/>
            <person name="Baker S."/>
            <person name="Barry K."/>
            <person name="Bills G."/>
            <person name="Bluhm B."/>
            <person name="Cannon C."/>
            <person name="Castanera R."/>
            <person name="Culley D."/>
            <person name="Daum C."/>
            <person name="Ezra D."/>
            <person name="Gonzalez J."/>
            <person name="Henrissat B."/>
            <person name="Kuo A."/>
            <person name="Liang C."/>
            <person name="Lipzen A."/>
            <person name="Lutzoni F."/>
            <person name="Magnuson J."/>
            <person name="Mondo S."/>
            <person name="Nolan M."/>
            <person name="Ohm R."/>
            <person name="Pangilinan J."/>
            <person name="Park H.-J."/>
            <person name="Ramirez L."/>
            <person name="Alfaro M."/>
            <person name="Sun H."/>
            <person name="Tritt A."/>
            <person name="Yoshinaga Y."/>
            <person name="Zwiers L.-H."/>
            <person name="Turgeon B."/>
            <person name="Goodwin S."/>
            <person name="Spatafora J."/>
            <person name="Crous P."/>
            <person name="Grigoriev I."/>
        </authorList>
    </citation>
    <scope>NUCLEOTIDE SEQUENCE</scope>
    <source>
        <strain evidence="5">CBS 690.94</strain>
    </source>
</reference>
<comment type="subcellular location">
    <subcellularLocation>
        <location evidence="1">Nucleus</location>
    </subcellularLocation>
</comment>
<evidence type="ECO:0000313" key="5">
    <source>
        <dbReference type="EMBL" id="KAF2446633.1"/>
    </source>
</evidence>
<dbReference type="InterPro" id="IPR046347">
    <property type="entry name" value="bZIP_sf"/>
</dbReference>